<organism evidence="2 3">
    <name type="scientific">Enterobacter cloacae</name>
    <dbReference type="NCBI Taxonomy" id="550"/>
    <lineage>
        <taxon>Bacteria</taxon>
        <taxon>Pseudomonadati</taxon>
        <taxon>Pseudomonadota</taxon>
        <taxon>Gammaproteobacteria</taxon>
        <taxon>Enterobacterales</taxon>
        <taxon>Enterobacteriaceae</taxon>
        <taxon>Enterobacter</taxon>
        <taxon>Enterobacter cloacae complex</taxon>
    </lineage>
</organism>
<reference evidence="2 3" key="1">
    <citation type="submission" date="2018-06" db="EMBL/GenBank/DDBJ databases">
        <authorList>
            <consortium name="Pathogen Informatics"/>
            <person name="Doyle S."/>
        </authorList>
    </citation>
    <scope>NUCLEOTIDE SEQUENCE [LARGE SCALE GENOMIC DNA]</scope>
    <source>
        <strain evidence="2 3">NCTC10005</strain>
    </source>
</reference>
<dbReference type="EMBL" id="UGJB01000004">
    <property type="protein sequence ID" value="STQ13925.1"/>
    <property type="molecule type" value="Genomic_DNA"/>
</dbReference>
<proteinExistence type="predicted"/>
<evidence type="ECO:0000313" key="2">
    <source>
        <dbReference type="EMBL" id="STQ13925.1"/>
    </source>
</evidence>
<sequence length="90" mass="10101">MRVMKIYCPECMSAATVRKTNRKHPKLSDVYCYCSNVECGHTFVMNVSFSHTISPSALSGQGRIKELMDALPPDERQKALELLLAAKESH</sequence>
<dbReference type="RefSeq" id="WP_044158864.1">
    <property type="nucleotide sequence ID" value="NZ_CABMNF010000002.1"/>
</dbReference>
<gene>
    <name evidence="2" type="ORF">NCTC10005_06759</name>
</gene>
<feature type="domain" description="Zinc finger Ogr/Delta-type" evidence="1">
    <location>
        <begin position="8"/>
        <end position="53"/>
    </location>
</feature>
<name>A0A0M7IJE8_ENTCL</name>
<dbReference type="InterPro" id="IPR007684">
    <property type="entry name" value="Znf_Ogr/Delta"/>
</dbReference>
<dbReference type="AlphaFoldDB" id="A0A0M7IJE8"/>
<accession>A0A0M7IJE8</accession>
<dbReference type="Pfam" id="PF04606">
    <property type="entry name" value="Ogr_Delta"/>
    <property type="match status" value="1"/>
</dbReference>
<protein>
    <submittedName>
        <fullName evidence="2">Ogr/Delta-like zinc finger</fullName>
    </submittedName>
</protein>
<dbReference type="Proteomes" id="UP000255106">
    <property type="component" value="Unassembled WGS sequence"/>
</dbReference>
<evidence type="ECO:0000313" key="3">
    <source>
        <dbReference type="Proteomes" id="UP000255106"/>
    </source>
</evidence>
<evidence type="ECO:0000259" key="1">
    <source>
        <dbReference type="Pfam" id="PF04606"/>
    </source>
</evidence>